<evidence type="ECO:0000313" key="2">
    <source>
        <dbReference type="EMBL" id="SMO98260.1"/>
    </source>
</evidence>
<gene>
    <name evidence="2" type="ORF">SAMN06265221_1339</name>
</gene>
<dbReference type="OrthoDB" id="7204249at2"/>
<dbReference type="Proteomes" id="UP000319014">
    <property type="component" value="Unassembled WGS sequence"/>
</dbReference>
<name>A0A521FRW7_9RHOB</name>
<evidence type="ECO:0000313" key="3">
    <source>
        <dbReference type="Proteomes" id="UP000319014"/>
    </source>
</evidence>
<dbReference type="AlphaFoldDB" id="A0A521FRW7"/>
<dbReference type="RefSeq" id="WP_142664920.1">
    <property type="nucleotide sequence ID" value="NZ_FXTK01000033.1"/>
</dbReference>
<sequence length="212" mass="23234">MSYETETASGGSRTLSAFFDDRNDAARAVDRLREAGIAGQNVHMLEGTDPSGEDNTDERHKGFWESLGDFFFPEEDRYSYAEGLSRGGYLVTAGGLSGAQYDMALDILDDDGTVDMDERESNWRAEGWSGYEPSSYAGRAADAGTSAAITGVATGPRVDDDAERLVDDIPQYDAPVSVRDINQDRPRVRSYSVRDFADDEDGTSKRNTPEIK</sequence>
<feature type="compositionally biased region" description="Basic and acidic residues" evidence="1">
    <location>
        <begin position="202"/>
        <end position="212"/>
    </location>
</feature>
<organism evidence="2 3">
    <name type="scientific">Paracoccus laeviglucosivorans</name>
    <dbReference type="NCBI Taxonomy" id="1197861"/>
    <lineage>
        <taxon>Bacteria</taxon>
        <taxon>Pseudomonadati</taxon>
        <taxon>Pseudomonadota</taxon>
        <taxon>Alphaproteobacteria</taxon>
        <taxon>Rhodobacterales</taxon>
        <taxon>Paracoccaceae</taxon>
        <taxon>Paracoccus</taxon>
    </lineage>
</organism>
<protein>
    <recommendedName>
        <fullName evidence="4">Heat induced stress protein YflT</fullName>
    </recommendedName>
</protein>
<evidence type="ECO:0008006" key="4">
    <source>
        <dbReference type="Google" id="ProtNLM"/>
    </source>
</evidence>
<feature type="region of interest" description="Disordered" evidence="1">
    <location>
        <begin position="168"/>
        <end position="212"/>
    </location>
</feature>
<evidence type="ECO:0000256" key="1">
    <source>
        <dbReference type="SAM" id="MobiDB-lite"/>
    </source>
</evidence>
<feature type="region of interest" description="Disordered" evidence="1">
    <location>
        <begin position="39"/>
        <end position="60"/>
    </location>
</feature>
<reference evidence="2 3" key="1">
    <citation type="submission" date="2017-05" db="EMBL/GenBank/DDBJ databases">
        <authorList>
            <person name="Varghese N."/>
            <person name="Submissions S."/>
        </authorList>
    </citation>
    <scope>NUCLEOTIDE SEQUENCE [LARGE SCALE GENOMIC DNA]</scope>
    <source>
        <strain evidence="2 3">DSM 100094</strain>
    </source>
</reference>
<accession>A0A521FRW7</accession>
<proteinExistence type="predicted"/>
<dbReference type="EMBL" id="FXTK01000033">
    <property type="protein sequence ID" value="SMO98260.1"/>
    <property type="molecule type" value="Genomic_DNA"/>
</dbReference>
<keyword evidence="3" id="KW-1185">Reference proteome</keyword>